<dbReference type="PANTHER" id="PTHR43000">
    <property type="entry name" value="DTDP-D-GLUCOSE 4,6-DEHYDRATASE-RELATED"/>
    <property type="match status" value="1"/>
</dbReference>
<dbReference type="SUPFAM" id="SSF51735">
    <property type="entry name" value="NAD(P)-binding Rossmann-fold domains"/>
    <property type="match status" value="1"/>
</dbReference>
<evidence type="ECO:0000259" key="3">
    <source>
        <dbReference type="Pfam" id="PF01370"/>
    </source>
</evidence>
<keyword evidence="5" id="KW-1185">Reference proteome</keyword>
<reference evidence="4 5" key="1">
    <citation type="journal article" date="2014" name="PLoS Genet.">
        <title>Phylogenetically driven sequencing of extremely halophilic archaea reveals strategies for static and dynamic osmo-response.</title>
        <authorList>
            <person name="Becker E.A."/>
            <person name="Seitzer P.M."/>
            <person name="Tritt A."/>
            <person name="Larsen D."/>
            <person name="Krusor M."/>
            <person name="Yao A.I."/>
            <person name="Wu D."/>
            <person name="Madern D."/>
            <person name="Eisen J.A."/>
            <person name="Darling A.E."/>
            <person name="Facciotti M.T."/>
        </authorList>
    </citation>
    <scope>NUCLEOTIDE SEQUENCE [LARGE SCALE GENOMIC DNA]</scope>
    <source>
        <strain evidence="4 5">JCM 13552</strain>
    </source>
</reference>
<gene>
    <name evidence="4" type="ORF">C451_18583</name>
</gene>
<sequence length="352" mass="38979">MFRAPAGLTNEHHRRFPTTFVPATSGSGMNALVIGGTRFIGRHTVTELLDSGYGVTVFNRGTHDNPFGEHVEHVEGDRTERADLERAAERDPDVVVDCVAYHPGEVRTAIELFDDSRYVVISSGAAYGSEEIPKREGETALHDCTAEQATDDSQETYGPRKAEIDRVVSDAAAHGVEAMSVRPPVVYGPHDYTERFDYWLDRVDNHDRVLVPGDGDCLRHLVFVEDVARALRIVAEEGTPGAAYNVGDRRLPILSEWIELVADALDTEVDIVTANERELAAADLALDDFPLYRSYPHVLDTHRLSALGWEATPIEEALARTVDEHRASDRTGRENGPDREAEERVLSVLDTL</sequence>
<dbReference type="InterPro" id="IPR036291">
    <property type="entry name" value="NAD(P)-bd_dom_sf"/>
</dbReference>
<organism evidence="4 5">
    <name type="scientific">Halococcus thailandensis JCM 13552</name>
    <dbReference type="NCBI Taxonomy" id="1227457"/>
    <lineage>
        <taxon>Archaea</taxon>
        <taxon>Methanobacteriati</taxon>
        <taxon>Methanobacteriota</taxon>
        <taxon>Stenosarchaea group</taxon>
        <taxon>Halobacteria</taxon>
        <taxon>Halobacteriales</taxon>
        <taxon>Halococcaceae</taxon>
        <taxon>Halococcus</taxon>
    </lineage>
</organism>
<comment type="similarity">
    <text evidence="1">Belongs to the NAD(P)-dependent epimerase/dehydratase family.</text>
</comment>
<dbReference type="STRING" id="1227457.C451_18583"/>
<protein>
    <submittedName>
        <fullName evidence="4">NAD-dependent epimerase/dehydratase</fullName>
    </submittedName>
</protein>
<dbReference type="eggNOG" id="arCOG03019">
    <property type="taxonomic scope" value="Archaea"/>
</dbReference>
<feature type="domain" description="NAD-dependent epimerase/dehydratase" evidence="3">
    <location>
        <begin position="31"/>
        <end position="247"/>
    </location>
</feature>
<evidence type="ECO:0000256" key="1">
    <source>
        <dbReference type="ARBA" id="ARBA00007637"/>
    </source>
</evidence>
<feature type="compositionally biased region" description="Basic and acidic residues" evidence="2">
    <location>
        <begin position="323"/>
        <end position="345"/>
    </location>
</feature>
<dbReference type="Proteomes" id="UP000011680">
    <property type="component" value="Unassembled WGS sequence"/>
</dbReference>
<dbReference type="EMBL" id="AOMF01000174">
    <property type="protein sequence ID" value="EMA49571.1"/>
    <property type="molecule type" value="Genomic_DNA"/>
</dbReference>
<name>M0MVF9_9EURY</name>
<evidence type="ECO:0000313" key="5">
    <source>
        <dbReference type="Proteomes" id="UP000011680"/>
    </source>
</evidence>
<comment type="caution">
    <text evidence="4">The sequence shown here is derived from an EMBL/GenBank/DDBJ whole genome shotgun (WGS) entry which is preliminary data.</text>
</comment>
<dbReference type="InterPro" id="IPR001509">
    <property type="entry name" value="Epimerase_deHydtase"/>
</dbReference>
<evidence type="ECO:0000256" key="2">
    <source>
        <dbReference type="SAM" id="MobiDB-lite"/>
    </source>
</evidence>
<dbReference type="Pfam" id="PF01370">
    <property type="entry name" value="Epimerase"/>
    <property type="match status" value="1"/>
</dbReference>
<dbReference type="Gene3D" id="3.40.50.720">
    <property type="entry name" value="NAD(P)-binding Rossmann-like Domain"/>
    <property type="match status" value="1"/>
</dbReference>
<proteinExistence type="inferred from homology"/>
<evidence type="ECO:0000313" key="4">
    <source>
        <dbReference type="EMBL" id="EMA49571.1"/>
    </source>
</evidence>
<dbReference type="AlphaFoldDB" id="M0MVF9"/>
<accession>M0MVF9</accession>
<dbReference type="PATRIC" id="fig|1227457.3.peg.3636"/>
<feature type="region of interest" description="Disordered" evidence="2">
    <location>
        <begin position="323"/>
        <end position="352"/>
    </location>
</feature>